<evidence type="ECO:0000313" key="1">
    <source>
        <dbReference type="EMBL" id="GGA60166.1"/>
    </source>
</evidence>
<evidence type="ECO:0000313" key="2">
    <source>
        <dbReference type="Proteomes" id="UP000596977"/>
    </source>
</evidence>
<accession>A0A916RKL6</accession>
<proteinExistence type="predicted"/>
<keyword evidence="2" id="KW-1185">Reference proteome</keyword>
<comment type="caution">
    <text evidence="1">The sequence shown here is derived from an EMBL/GenBank/DDBJ whole genome shotgun (WGS) entry which is preliminary data.</text>
</comment>
<protein>
    <recommendedName>
        <fullName evidence="3">T3SS negative regulator,GrlR</fullName>
    </recommendedName>
</protein>
<dbReference type="Gene3D" id="2.40.128.380">
    <property type="entry name" value="T3SS negative regulator GrlR"/>
    <property type="match status" value="1"/>
</dbReference>
<reference evidence="1 2" key="1">
    <citation type="journal article" date="2014" name="Int. J. Syst. Evol. Microbiol.">
        <title>Complete genome sequence of Corynebacterium casei LMG S-19264T (=DSM 44701T), isolated from a smear-ripened cheese.</title>
        <authorList>
            <consortium name="US DOE Joint Genome Institute (JGI-PGF)"/>
            <person name="Walter F."/>
            <person name="Albersmeier A."/>
            <person name="Kalinowski J."/>
            <person name="Ruckert C."/>
        </authorList>
    </citation>
    <scope>NUCLEOTIDE SEQUENCE [LARGE SCALE GENOMIC DNA]</scope>
    <source>
        <strain evidence="1 2">CGMCC 1.15896</strain>
    </source>
</reference>
<dbReference type="Proteomes" id="UP000596977">
    <property type="component" value="Unassembled WGS sequence"/>
</dbReference>
<dbReference type="EMBL" id="BMKB01000006">
    <property type="protein sequence ID" value="GGA60166.1"/>
    <property type="molecule type" value="Genomic_DNA"/>
</dbReference>
<dbReference type="InterPro" id="IPR043019">
    <property type="entry name" value="GrlR_sf"/>
</dbReference>
<evidence type="ECO:0008006" key="3">
    <source>
        <dbReference type="Google" id="ProtNLM"/>
    </source>
</evidence>
<gene>
    <name evidence="1" type="ORF">GCM10011499_33000</name>
</gene>
<name>A0A916RKL6_9HYPH</name>
<dbReference type="AlphaFoldDB" id="A0A916RKL6"/>
<sequence>MEDGLYKASFSGPLGVGNGVVVVRQNKFSGGDSVIAYVGSFGQSGDKISAELQTFRHSGGGFNVLGQDSVNVSLLGSIAANNTVILKAERIQFSVTLTRIAA</sequence>
<dbReference type="RefSeq" id="WP_127070731.1">
    <property type="nucleotide sequence ID" value="NZ_BMKB01000006.1"/>
</dbReference>
<dbReference type="OrthoDB" id="7856226at2"/>
<organism evidence="1 2">
    <name type="scientific">Pelagibacterium lentulum</name>
    <dbReference type="NCBI Taxonomy" id="2029865"/>
    <lineage>
        <taxon>Bacteria</taxon>
        <taxon>Pseudomonadati</taxon>
        <taxon>Pseudomonadota</taxon>
        <taxon>Alphaproteobacteria</taxon>
        <taxon>Hyphomicrobiales</taxon>
        <taxon>Devosiaceae</taxon>
        <taxon>Pelagibacterium</taxon>
    </lineage>
</organism>